<dbReference type="EMBL" id="CALTRL010003192">
    <property type="protein sequence ID" value="CAH7678483.1"/>
    <property type="molecule type" value="Genomic_DNA"/>
</dbReference>
<name>A0AAV0B5Y5_PHAPC</name>
<feature type="region of interest" description="Disordered" evidence="1">
    <location>
        <begin position="33"/>
        <end position="53"/>
    </location>
</feature>
<proteinExistence type="predicted"/>
<evidence type="ECO:0000256" key="1">
    <source>
        <dbReference type="SAM" id="MobiDB-lite"/>
    </source>
</evidence>
<evidence type="ECO:0000313" key="2">
    <source>
        <dbReference type="EMBL" id="CAH7678483.1"/>
    </source>
</evidence>
<sequence>MTDFKSWVILWNRDWHCAPHLSKFKEDKHTAWTSKAPGAVDPSKDTKDHKNHNREMMQELVQELASGQVTFSFFEREGLQDVLNKIAAGFDWPRRKKYAATAEDLYYEKK</sequence>
<comment type="caution">
    <text evidence="2">The sequence shown here is derived from an EMBL/GenBank/DDBJ whole genome shotgun (WGS) entry which is preliminary data.</text>
</comment>
<evidence type="ECO:0000313" key="3">
    <source>
        <dbReference type="Proteomes" id="UP001153365"/>
    </source>
</evidence>
<dbReference type="Proteomes" id="UP001153365">
    <property type="component" value="Unassembled WGS sequence"/>
</dbReference>
<dbReference type="AlphaFoldDB" id="A0AAV0B5Y5"/>
<reference evidence="2" key="1">
    <citation type="submission" date="2022-06" db="EMBL/GenBank/DDBJ databases">
        <authorList>
            <consortium name="SYNGENTA / RWTH Aachen University"/>
        </authorList>
    </citation>
    <scope>NUCLEOTIDE SEQUENCE</scope>
</reference>
<protein>
    <submittedName>
        <fullName evidence="2">Uncharacterized protein</fullName>
    </submittedName>
</protein>
<accession>A0AAV0B5Y5</accession>
<keyword evidence="3" id="KW-1185">Reference proteome</keyword>
<gene>
    <name evidence="2" type="ORF">PPACK8108_LOCUS13010</name>
</gene>
<organism evidence="2 3">
    <name type="scientific">Phakopsora pachyrhizi</name>
    <name type="common">Asian soybean rust disease fungus</name>
    <dbReference type="NCBI Taxonomy" id="170000"/>
    <lineage>
        <taxon>Eukaryota</taxon>
        <taxon>Fungi</taxon>
        <taxon>Dikarya</taxon>
        <taxon>Basidiomycota</taxon>
        <taxon>Pucciniomycotina</taxon>
        <taxon>Pucciniomycetes</taxon>
        <taxon>Pucciniales</taxon>
        <taxon>Phakopsoraceae</taxon>
        <taxon>Phakopsora</taxon>
    </lineage>
</organism>
<feature type="compositionally biased region" description="Basic and acidic residues" evidence="1">
    <location>
        <begin position="42"/>
        <end position="53"/>
    </location>
</feature>